<dbReference type="AlphaFoldDB" id="A0AA36E8K7"/>
<reference evidence="2" key="1">
    <citation type="submission" date="2023-04" db="EMBL/GenBank/DDBJ databases">
        <authorList>
            <person name="Vijverberg K."/>
            <person name="Xiong W."/>
            <person name="Schranz E."/>
        </authorList>
    </citation>
    <scope>NUCLEOTIDE SEQUENCE</scope>
</reference>
<protein>
    <submittedName>
        <fullName evidence="2">Uncharacterized protein</fullName>
    </submittedName>
</protein>
<dbReference type="EMBL" id="OX465081">
    <property type="protein sequence ID" value="CAI9286483.1"/>
    <property type="molecule type" value="Genomic_DNA"/>
</dbReference>
<sequence length="160" mass="18088">MPSSVNQSSIFIAGRFDVQDKFAIQFINFIDLLKFITDLELEFPKFANEISWNQNFFVVLEIGIEVLDSQSQLTLKDSESMASTSGTKKPKGPKLPEKTYLPDSNSDEDAFEFSFLDFSEETFKAPLRLCDDQLLKLLCDENVLRRSIDGMVDDGDIPGV</sequence>
<gene>
    <name evidence="2" type="ORF">LSALG_LOCUS25900</name>
</gene>
<evidence type="ECO:0000313" key="3">
    <source>
        <dbReference type="Proteomes" id="UP001177003"/>
    </source>
</evidence>
<accession>A0AA36E8K7</accession>
<feature type="compositionally biased region" description="Polar residues" evidence="1">
    <location>
        <begin position="75"/>
        <end position="87"/>
    </location>
</feature>
<evidence type="ECO:0000313" key="2">
    <source>
        <dbReference type="EMBL" id="CAI9286483.1"/>
    </source>
</evidence>
<dbReference type="Proteomes" id="UP001177003">
    <property type="component" value="Chromosome 5"/>
</dbReference>
<proteinExistence type="predicted"/>
<keyword evidence="3" id="KW-1185">Reference proteome</keyword>
<feature type="region of interest" description="Disordered" evidence="1">
    <location>
        <begin position="75"/>
        <end position="103"/>
    </location>
</feature>
<organism evidence="2 3">
    <name type="scientific">Lactuca saligna</name>
    <name type="common">Willowleaf lettuce</name>
    <dbReference type="NCBI Taxonomy" id="75948"/>
    <lineage>
        <taxon>Eukaryota</taxon>
        <taxon>Viridiplantae</taxon>
        <taxon>Streptophyta</taxon>
        <taxon>Embryophyta</taxon>
        <taxon>Tracheophyta</taxon>
        <taxon>Spermatophyta</taxon>
        <taxon>Magnoliopsida</taxon>
        <taxon>eudicotyledons</taxon>
        <taxon>Gunneridae</taxon>
        <taxon>Pentapetalae</taxon>
        <taxon>asterids</taxon>
        <taxon>campanulids</taxon>
        <taxon>Asterales</taxon>
        <taxon>Asteraceae</taxon>
        <taxon>Cichorioideae</taxon>
        <taxon>Cichorieae</taxon>
        <taxon>Lactucinae</taxon>
        <taxon>Lactuca</taxon>
    </lineage>
</organism>
<evidence type="ECO:0000256" key="1">
    <source>
        <dbReference type="SAM" id="MobiDB-lite"/>
    </source>
</evidence>
<name>A0AA36E8K7_LACSI</name>